<feature type="compositionally biased region" description="Low complexity" evidence="3">
    <location>
        <begin position="175"/>
        <end position="191"/>
    </location>
</feature>
<accession>A0ABD0XZW0</accession>
<feature type="compositionally biased region" description="Acidic residues" evidence="3">
    <location>
        <begin position="103"/>
        <end position="126"/>
    </location>
</feature>
<dbReference type="InterPro" id="IPR036361">
    <property type="entry name" value="SAP_dom_sf"/>
</dbReference>
<sequence length="374" mass="40580">MSEENISGLPLDSNFNKMKVVDIRKILRAKGLSAEGNKSDLIQRLTEHYSSTPKKSFSSSEAGVFDEDLEKSPVNEDTLMKSLTDDEEEMAVEDEVGSKDAEPSIEEEDDEELVTQEEQEVDDGEGGQESPANNKRKMQSDMAEGQTGEGETTQAISSGSEPRSEGSDLSKNDDTAASTTMTAPATSSSSAKKIIKLSDVSSRESIEVSQLTDNRTTIYNRSNSLLLDSNLARNRNGYFNGDFPPLNLTLGVQVVWSISRLTTVPKDQGSIPREKLAKRAEKFGLTEAAKKEIRAARFGIQTPEVGAVLGKSHEEKGMPVKGTRGGCPLRGEMRVPVKGRNKGCPSRGQERLPVKGPIEVARQGANRGCPSRGQ</sequence>
<evidence type="ECO:0000256" key="2">
    <source>
        <dbReference type="ARBA" id="ARBA00046328"/>
    </source>
</evidence>
<dbReference type="Pfam" id="PF02037">
    <property type="entry name" value="SAP"/>
    <property type="match status" value="1"/>
</dbReference>
<feature type="compositionally biased region" description="Low complexity" evidence="3">
    <location>
        <begin position="50"/>
        <end position="60"/>
    </location>
</feature>
<evidence type="ECO:0000313" key="5">
    <source>
        <dbReference type="EMBL" id="KAL1116767.1"/>
    </source>
</evidence>
<dbReference type="Gene3D" id="1.10.720.30">
    <property type="entry name" value="SAP domain"/>
    <property type="match status" value="1"/>
</dbReference>
<dbReference type="PANTHER" id="PTHR46551">
    <property type="entry name" value="SAP DOMAIN-CONTAINING RIBONUCLEOPROTEIN"/>
    <property type="match status" value="1"/>
</dbReference>
<dbReference type="PANTHER" id="PTHR46551:SF1">
    <property type="entry name" value="SAP DOMAIN-CONTAINING RIBONUCLEOPROTEIN"/>
    <property type="match status" value="1"/>
</dbReference>
<organism evidence="5 6">
    <name type="scientific">Ranatra chinensis</name>
    <dbReference type="NCBI Taxonomy" id="642074"/>
    <lineage>
        <taxon>Eukaryota</taxon>
        <taxon>Metazoa</taxon>
        <taxon>Ecdysozoa</taxon>
        <taxon>Arthropoda</taxon>
        <taxon>Hexapoda</taxon>
        <taxon>Insecta</taxon>
        <taxon>Pterygota</taxon>
        <taxon>Neoptera</taxon>
        <taxon>Paraneoptera</taxon>
        <taxon>Hemiptera</taxon>
        <taxon>Heteroptera</taxon>
        <taxon>Panheteroptera</taxon>
        <taxon>Nepomorpha</taxon>
        <taxon>Nepidae</taxon>
        <taxon>Ranatrinae</taxon>
        <taxon>Ranatra</taxon>
    </lineage>
</organism>
<feature type="domain" description="SAP" evidence="4">
    <location>
        <begin position="15"/>
        <end position="49"/>
    </location>
</feature>
<dbReference type="PROSITE" id="PS50800">
    <property type="entry name" value="SAP"/>
    <property type="match status" value="1"/>
</dbReference>
<feature type="compositionally biased region" description="Basic and acidic residues" evidence="3">
    <location>
        <begin position="162"/>
        <end position="174"/>
    </location>
</feature>
<dbReference type="Proteomes" id="UP001558652">
    <property type="component" value="Unassembled WGS sequence"/>
</dbReference>
<keyword evidence="6" id="KW-1185">Reference proteome</keyword>
<dbReference type="InterPro" id="IPR052240">
    <property type="entry name" value="SAP_domain_ribonucleoprotein"/>
</dbReference>
<protein>
    <recommendedName>
        <fullName evidence="4">SAP domain-containing protein</fullName>
    </recommendedName>
</protein>
<feature type="region of interest" description="Disordered" evidence="3">
    <location>
        <begin position="48"/>
        <end position="192"/>
    </location>
</feature>
<evidence type="ECO:0000259" key="4">
    <source>
        <dbReference type="PROSITE" id="PS50800"/>
    </source>
</evidence>
<proteinExistence type="inferred from homology"/>
<dbReference type="AlphaFoldDB" id="A0ABD0XZW0"/>
<feature type="compositionally biased region" description="Polar residues" evidence="3">
    <location>
        <begin position="149"/>
        <end position="161"/>
    </location>
</feature>
<evidence type="ECO:0000256" key="3">
    <source>
        <dbReference type="SAM" id="MobiDB-lite"/>
    </source>
</evidence>
<keyword evidence="1" id="KW-0597">Phosphoprotein</keyword>
<dbReference type="SUPFAM" id="SSF68906">
    <property type="entry name" value="SAP domain"/>
    <property type="match status" value="1"/>
</dbReference>
<evidence type="ECO:0000256" key="1">
    <source>
        <dbReference type="ARBA" id="ARBA00022553"/>
    </source>
</evidence>
<evidence type="ECO:0000313" key="6">
    <source>
        <dbReference type="Proteomes" id="UP001558652"/>
    </source>
</evidence>
<feature type="region of interest" description="Disordered" evidence="3">
    <location>
        <begin position="315"/>
        <end position="374"/>
    </location>
</feature>
<gene>
    <name evidence="5" type="ORF">AAG570_005239</name>
</gene>
<dbReference type="EMBL" id="JBFDAA010000017">
    <property type="protein sequence ID" value="KAL1116767.1"/>
    <property type="molecule type" value="Genomic_DNA"/>
</dbReference>
<reference evidence="5 6" key="1">
    <citation type="submission" date="2024-07" db="EMBL/GenBank/DDBJ databases">
        <title>Chromosome-level genome assembly of the water stick insect Ranatra chinensis (Heteroptera: Nepidae).</title>
        <authorList>
            <person name="Liu X."/>
        </authorList>
    </citation>
    <scope>NUCLEOTIDE SEQUENCE [LARGE SCALE GENOMIC DNA]</scope>
    <source>
        <strain evidence="5">Cailab_2021Rc</strain>
        <tissue evidence="5">Muscle</tissue>
    </source>
</reference>
<feature type="compositionally biased region" description="Acidic residues" evidence="3">
    <location>
        <begin position="85"/>
        <end position="95"/>
    </location>
</feature>
<comment type="caution">
    <text evidence="5">The sequence shown here is derived from an EMBL/GenBank/DDBJ whole genome shotgun (WGS) entry which is preliminary data.</text>
</comment>
<name>A0ABD0XZW0_9HEMI</name>
<dbReference type="InterPro" id="IPR003034">
    <property type="entry name" value="SAP_dom"/>
</dbReference>
<comment type="similarity">
    <text evidence="2">Belongs to the SAP domain-containing ribonucleoprotein family.</text>
</comment>
<dbReference type="SMART" id="SM00513">
    <property type="entry name" value="SAP"/>
    <property type="match status" value="1"/>
</dbReference>